<dbReference type="AlphaFoldDB" id="A0A979FMC1"/>
<keyword evidence="4" id="KW-1185">Reference proteome</keyword>
<name>A0A979FMC1_HYAAZ</name>
<dbReference type="PANTHER" id="PTHR24322">
    <property type="entry name" value="PKSB"/>
    <property type="match status" value="1"/>
</dbReference>
<evidence type="ECO:0000313" key="5">
    <source>
        <dbReference type="RefSeq" id="XP_047737818.1"/>
    </source>
</evidence>
<evidence type="ECO:0000256" key="1">
    <source>
        <dbReference type="ARBA" id="ARBA00006484"/>
    </source>
</evidence>
<dbReference type="GO" id="GO:0016616">
    <property type="term" value="F:oxidoreductase activity, acting on the CH-OH group of donors, NAD or NADP as acceptor"/>
    <property type="evidence" value="ECO:0007669"/>
    <property type="project" value="TreeGrafter"/>
</dbReference>
<dbReference type="OMA" id="GHIICLS"/>
<evidence type="ECO:0000259" key="3">
    <source>
        <dbReference type="SMART" id="SM00822"/>
    </source>
</evidence>
<protein>
    <submittedName>
        <fullName evidence="5">Epidermal retinol dehydrogenase 2</fullName>
    </submittedName>
</protein>
<dbReference type="SUPFAM" id="SSF51735">
    <property type="entry name" value="NAD(P)-binding Rossmann-fold domains"/>
    <property type="match status" value="1"/>
</dbReference>
<sequence length="280" mass="30250">MAVWELLCTLWQFLLLNLKVLYVLLADVVSTLLPPPQKNLSDSVVLITGAGGALGRALALQFAACGARLALWDISEASVQASAEAVQAAGGEAFVFVCDVTSPDDVTATAAKVRDEVGEPGVVVLSAGVYHHKPFLQHTEHDIRTTVDVNLMGNIWVTRAFLGGMMASNSGHVVVLSSVLGVMGRPLLAPYCASKFAVTGELLSAVLRVPGVFDILTPADAASAIVTAVRRNQEELFLPRKLKPLMRINRRRVSLISLIAEHLQDVKLRERVDEELPRWL</sequence>
<accession>A0A979FMC1</accession>
<dbReference type="PRINTS" id="PR00081">
    <property type="entry name" value="GDHRDH"/>
</dbReference>
<keyword evidence="2" id="KW-0560">Oxidoreductase</keyword>
<organism evidence="4 5">
    <name type="scientific">Hyalella azteca</name>
    <name type="common">Amphipod</name>
    <dbReference type="NCBI Taxonomy" id="294128"/>
    <lineage>
        <taxon>Eukaryota</taxon>
        <taxon>Metazoa</taxon>
        <taxon>Ecdysozoa</taxon>
        <taxon>Arthropoda</taxon>
        <taxon>Crustacea</taxon>
        <taxon>Multicrustacea</taxon>
        <taxon>Malacostraca</taxon>
        <taxon>Eumalacostraca</taxon>
        <taxon>Peracarida</taxon>
        <taxon>Amphipoda</taxon>
        <taxon>Senticaudata</taxon>
        <taxon>Talitrida</taxon>
        <taxon>Talitroidea</taxon>
        <taxon>Hyalellidae</taxon>
        <taxon>Hyalella</taxon>
    </lineage>
</organism>
<reference evidence="5" key="1">
    <citation type="submission" date="2025-08" db="UniProtKB">
        <authorList>
            <consortium name="RefSeq"/>
        </authorList>
    </citation>
    <scope>IDENTIFICATION</scope>
    <source>
        <tissue evidence="5">Whole organism</tissue>
    </source>
</reference>
<dbReference type="KEGG" id="hazt:108671695"/>
<feature type="domain" description="Ketoreductase" evidence="3">
    <location>
        <begin position="43"/>
        <end position="221"/>
    </location>
</feature>
<proteinExistence type="inferred from homology"/>
<dbReference type="Gene3D" id="3.40.50.720">
    <property type="entry name" value="NAD(P)-binding Rossmann-like Domain"/>
    <property type="match status" value="1"/>
</dbReference>
<dbReference type="Proteomes" id="UP000694843">
    <property type="component" value="Unplaced"/>
</dbReference>
<dbReference type="PANTHER" id="PTHR24322:SF736">
    <property type="entry name" value="RETINOL DEHYDROGENASE 10"/>
    <property type="match status" value="1"/>
</dbReference>
<dbReference type="GeneID" id="108671695"/>
<dbReference type="InterPro" id="IPR057326">
    <property type="entry name" value="KR_dom"/>
</dbReference>
<dbReference type="RefSeq" id="XP_047737818.1">
    <property type="nucleotide sequence ID" value="XM_047881862.1"/>
</dbReference>
<evidence type="ECO:0000313" key="4">
    <source>
        <dbReference type="Proteomes" id="UP000694843"/>
    </source>
</evidence>
<dbReference type="InterPro" id="IPR002347">
    <property type="entry name" value="SDR_fam"/>
</dbReference>
<dbReference type="OrthoDB" id="6251714at2759"/>
<dbReference type="InterPro" id="IPR036291">
    <property type="entry name" value="NAD(P)-bd_dom_sf"/>
</dbReference>
<gene>
    <name evidence="5" type="primary">LOC108671695</name>
</gene>
<dbReference type="Pfam" id="PF00106">
    <property type="entry name" value="adh_short"/>
    <property type="match status" value="1"/>
</dbReference>
<evidence type="ECO:0000256" key="2">
    <source>
        <dbReference type="ARBA" id="ARBA00023002"/>
    </source>
</evidence>
<dbReference type="SMART" id="SM00822">
    <property type="entry name" value="PKS_KR"/>
    <property type="match status" value="1"/>
</dbReference>
<comment type="similarity">
    <text evidence="1">Belongs to the short-chain dehydrogenases/reductases (SDR) family.</text>
</comment>